<name>M8BC41_AEGTA</name>
<proteinExistence type="predicted"/>
<dbReference type="AlphaFoldDB" id="M8BC41"/>
<organism evidence="2">
    <name type="scientific">Aegilops tauschii</name>
    <name type="common">Tausch's goatgrass</name>
    <name type="synonym">Aegilops squarrosa</name>
    <dbReference type="NCBI Taxonomy" id="37682"/>
    <lineage>
        <taxon>Eukaryota</taxon>
        <taxon>Viridiplantae</taxon>
        <taxon>Streptophyta</taxon>
        <taxon>Embryophyta</taxon>
        <taxon>Tracheophyta</taxon>
        <taxon>Spermatophyta</taxon>
        <taxon>Magnoliopsida</taxon>
        <taxon>Liliopsida</taxon>
        <taxon>Poales</taxon>
        <taxon>Poaceae</taxon>
        <taxon>BOP clade</taxon>
        <taxon>Pooideae</taxon>
        <taxon>Triticodae</taxon>
        <taxon>Triticeae</taxon>
        <taxon>Triticinae</taxon>
        <taxon>Aegilops</taxon>
    </lineage>
</organism>
<evidence type="ECO:0000313" key="2">
    <source>
        <dbReference type="EnsemblPlants" id="EMT22465"/>
    </source>
</evidence>
<dbReference type="Pfam" id="PF03478">
    <property type="entry name" value="Beta-prop_KIB1-4"/>
    <property type="match status" value="1"/>
</dbReference>
<sequence>MAPGRGGRRRPIFLQTVGHVLDPSRGGGEPNQQEKLQLGRDMQVPPSRGRQQVLRCRFSQGLFRCMCRSFPWMADFGEPTLQSTSLQPRHLGHGPYRRSPISHLWRQAGEGRWQVISNIATTTRELDRYAGCAYHNGRFYTVTYHGIVEKYHLDGSSGPTKEAIIAHRTYSSVLTRHLVSTPWGDLLQVRAISAKRVDRVRFLIGKVHPEGCKKVSPDNLVEHTIFVGLNHSACLPSKKFPGLRPKCVYFSSPWMTATFDLVARCRGWGGVRSYDMETGVFEHAFSFEGVPKNWRVHVPSETYLSLQKDAQRRGLSTKISPVTRVSAGTGTATFIPESQKYMRLSMCRS</sequence>
<reference evidence="2" key="1">
    <citation type="submission" date="2015-06" db="UniProtKB">
        <authorList>
            <consortium name="EnsemblPlants"/>
        </authorList>
    </citation>
    <scope>IDENTIFICATION</scope>
</reference>
<dbReference type="ExpressionAtlas" id="M8BC41">
    <property type="expression patterns" value="baseline"/>
</dbReference>
<dbReference type="PANTHER" id="PTHR44259:SF77">
    <property type="entry name" value="OS04G0563401 PROTEIN"/>
    <property type="match status" value="1"/>
</dbReference>
<protein>
    <recommendedName>
        <fullName evidence="1">KIB1-4 beta-propeller domain-containing protein</fullName>
    </recommendedName>
</protein>
<dbReference type="EnsemblPlants" id="EMT22465">
    <property type="protein sequence ID" value="EMT22465"/>
    <property type="gene ID" value="F775_10417"/>
</dbReference>
<accession>M8BC41</accession>
<dbReference type="InterPro" id="IPR005174">
    <property type="entry name" value="KIB1-4_b-propeller"/>
</dbReference>
<feature type="domain" description="KIB1-4 beta-propeller" evidence="1">
    <location>
        <begin position="104"/>
        <end position="281"/>
    </location>
</feature>
<dbReference type="PANTHER" id="PTHR44259">
    <property type="entry name" value="OS07G0183000 PROTEIN-RELATED"/>
    <property type="match status" value="1"/>
</dbReference>
<evidence type="ECO:0000259" key="1">
    <source>
        <dbReference type="Pfam" id="PF03478"/>
    </source>
</evidence>
<dbReference type="InterPro" id="IPR050942">
    <property type="entry name" value="F-box_BR-signaling"/>
</dbReference>